<feature type="region of interest" description="Disordered" evidence="1">
    <location>
        <begin position="864"/>
        <end position="916"/>
    </location>
</feature>
<accession>A0A8H7EXP7</accession>
<proteinExistence type="predicted"/>
<protein>
    <submittedName>
        <fullName evidence="2">Uncharacterized protein</fullName>
    </submittedName>
</protein>
<gene>
    <name evidence="2" type="ORF">Agabi119p4_9126</name>
</gene>
<dbReference type="AlphaFoldDB" id="A0A8H7EXP7"/>
<comment type="caution">
    <text evidence="2">The sequence shown here is derived from an EMBL/GenBank/DDBJ whole genome shotgun (WGS) entry which is preliminary data.</text>
</comment>
<evidence type="ECO:0000313" key="3">
    <source>
        <dbReference type="Proteomes" id="UP000629468"/>
    </source>
</evidence>
<evidence type="ECO:0000256" key="1">
    <source>
        <dbReference type="SAM" id="MobiDB-lite"/>
    </source>
</evidence>
<feature type="region of interest" description="Disordered" evidence="1">
    <location>
        <begin position="211"/>
        <end position="236"/>
    </location>
</feature>
<feature type="region of interest" description="Disordered" evidence="1">
    <location>
        <begin position="827"/>
        <end position="846"/>
    </location>
</feature>
<dbReference type="EMBL" id="JABXXO010000012">
    <property type="protein sequence ID" value="KAF7762533.1"/>
    <property type="molecule type" value="Genomic_DNA"/>
</dbReference>
<feature type="region of interest" description="Disordered" evidence="1">
    <location>
        <begin position="258"/>
        <end position="293"/>
    </location>
</feature>
<reference evidence="2 3" key="1">
    <citation type="journal article" name="Sci. Rep.">
        <title>Telomere-to-telomere assembled and centromere annotated genomes of the two main subspecies of the button mushroom Agaricus bisporus reveal especially polymorphic chromosome ends.</title>
        <authorList>
            <person name="Sonnenberg A.S.M."/>
            <person name="Sedaghat-Telgerd N."/>
            <person name="Lavrijssen B."/>
            <person name="Ohm R.A."/>
            <person name="Hendrickx P.M."/>
            <person name="Scholtmeijer K."/>
            <person name="Baars J.J.P."/>
            <person name="van Peer A."/>
        </authorList>
    </citation>
    <scope>NUCLEOTIDE SEQUENCE [LARGE SCALE GENOMIC DNA]</scope>
    <source>
        <strain evidence="2 3">H119_p4</strain>
    </source>
</reference>
<feature type="region of interest" description="Disordered" evidence="1">
    <location>
        <begin position="428"/>
        <end position="451"/>
    </location>
</feature>
<feature type="compositionally biased region" description="Acidic residues" evidence="1">
    <location>
        <begin position="211"/>
        <end position="229"/>
    </location>
</feature>
<feature type="compositionally biased region" description="Polar residues" evidence="1">
    <location>
        <begin position="146"/>
        <end position="155"/>
    </location>
</feature>
<organism evidence="2 3">
    <name type="scientific">Agaricus bisporus var. burnettii</name>
    <dbReference type="NCBI Taxonomy" id="192524"/>
    <lineage>
        <taxon>Eukaryota</taxon>
        <taxon>Fungi</taxon>
        <taxon>Dikarya</taxon>
        <taxon>Basidiomycota</taxon>
        <taxon>Agaricomycotina</taxon>
        <taxon>Agaricomycetes</taxon>
        <taxon>Agaricomycetidae</taxon>
        <taxon>Agaricales</taxon>
        <taxon>Agaricineae</taxon>
        <taxon>Agaricaceae</taxon>
        <taxon>Agaricus</taxon>
    </lineage>
</organism>
<dbReference type="Proteomes" id="UP000629468">
    <property type="component" value="Unassembled WGS sequence"/>
</dbReference>
<name>A0A8H7EXP7_AGABI</name>
<evidence type="ECO:0000313" key="2">
    <source>
        <dbReference type="EMBL" id="KAF7762533.1"/>
    </source>
</evidence>
<feature type="region of interest" description="Disordered" evidence="1">
    <location>
        <begin position="134"/>
        <end position="162"/>
    </location>
</feature>
<sequence>MLSLLASYASAISLFLLNIFASFWLSRARTSTSENATELGFGVVNVVNVVKVFGDVAPAQTLGNEKVGVLPSQEADITDHAAYADEATSAIIRQAFIPSKFAEAMSRYGPVKAVGEDEPANKSIKRCSLLSSDDNASEDRFFSDGESITSSSMTSVGDEPEPPDIAERFDNDRVQDRIECGLTVADAHEDDGKSIGGIGYHLSLFGDDESMMDGSGDEDFFSFSEESEAPEGTRENVIDEIVITDDVRGERKVSRLEVVESSAEGETNLGNAQLPEVNDPEGDSTPLSSILEKGSRSSCTLSDDCLSLDNRGNGETGTFYSTTIHEEILTEFHGVNEEVAVVFDGTEDNEPISSSPSLSSLEASEEVESILPRIVVHSPSLDDIHHRLTHTLFRPARDENENLTGVLNFMQECDSEIPNRFLSLEFEGDESDEEPAAYDDDTDTDTDTDTDQYDDLSRANIFMEPGSMPPGSLHLLRVSDDGTYITIEPFDSEPPLSPFNSMRKVEMIKPAIPTVVAQCPLIDEISAMSAQVEIMESTIASVAQTSSIGEFFTHTESKPTHTSDASPSMKDAAACPRLTEAKVVGPIRTIVIQSPSVEDVNSPSIPFIDAESKVVESTPALFGPSPSIEAIIALLDLPKVEVLESTPTSESTKELINMPARLIDAELKVVESTPTTVGPSPSIEAIIALLDLPSHREFGVTKSTPTIVSSSSRENIHDTLARADATELETIKPIIPAIIVQSPSMEEIFALPARTLEEAAFDIVYSPSMADLAAILADPVHAEGEEIESTPSNAPEVTPITALEETPISSARIQAEAIDSTPTIVVQSPSMEQIPPRPPRPTRGFDEDITKLLDFMNEHDCELPTFAPFDEDEDDDDSDSMKSHDLDTTSTESLTSLEDDDSDSMKDHDLTTPDNVVGTESLRNLEDEWKPIFAIIDSSFGIPFAEGRAFLDSAVEWLENEQNSSWSEESLSQLSASSSEDGVMRDAMAYDAASGDDAYGEDLSTVVNVEDKDVVADEENGSAVKMMRDENIIGEVSTGSIPWTLFRPRVSPKDYLRGEFWVVNKTTIRMNNVVEVPERRCKRS</sequence>
<feature type="compositionally biased region" description="Acidic residues" evidence="1">
    <location>
        <begin position="869"/>
        <end position="878"/>
    </location>
</feature>